<dbReference type="SUPFAM" id="SSF56219">
    <property type="entry name" value="DNase I-like"/>
    <property type="match status" value="1"/>
</dbReference>
<name>A0A1Y3MH37_9BACI</name>
<protein>
    <submittedName>
        <fullName evidence="2">Endonuclease</fullName>
    </submittedName>
</protein>
<organism evidence="2 3">
    <name type="scientific">Bacillus pseudomycoides</name>
    <dbReference type="NCBI Taxonomy" id="64104"/>
    <lineage>
        <taxon>Bacteria</taxon>
        <taxon>Bacillati</taxon>
        <taxon>Bacillota</taxon>
        <taxon>Bacilli</taxon>
        <taxon>Bacillales</taxon>
        <taxon>Bacillaceae</taxon>
        <taxon>Bacillus</taxon>
        <taxon>Bacillus cereus group</taxon>
    </lineage>
</organism>
<dbReference type="InterPro" id="IPR036691">
    <property type="entry name" value="Endo/exonu/phosph_ase_sf"/>
</dbReference>
<proteinExistence type="predicted"/>
<keyword evidence="2" id="KW-0255">Endonuclease</keyword>
<dbReference type="AlphaFoldDB" id="A0A1Y3MH37"/>
<dbReference type="GO" id="GO:0004519">
    <property type="term" value="F:endonuclease activity"/>
    <property type="evidence" value="ECO:0007669"/>
    <property type="project" value="UniProtKB-KW"/>
</dbReference>
<feature type="domain" description="Endonuclease/exonuclease/phosphatase" evidence="1">
    <location>
        <begin position="10"/>
        <end position="218"/>
    </location>
</feature>
<dbReference type="Proteomes" id="UP000195321">
    <property type="component" value="Unassembled WGS sequence"/>
</dbReference>
<dbReference type="PANTHER" id="PTHR43250">
    <property type="entry name" value="EXODEOXYRIBONUCLEASE III"/>
    <property type="match status" value="1"/>
</dbReference>
<dbReference type="GO" id="GO:0006281">
    <property type="term" value="P:DNA repair"/>
    <property type="evidence" value="ECO:0007669"/>
    <property type="project" value="InterPro"/>
</dbReference>
<dbReference type="PANTHER" id="PTHR43250:SF2">
    <property type="entry name" value="EXODEOXYRIBONUCLEASE III"/>
    <property type="match status" value="1"/>
</dbReference>
<dbReference type="Gene3D" id="3.60.10.10">
    <property type="entry name" value="Endonuclease/exonuclease/phosphatase"/>
    <property type="match status" value="1"/>
</dbReference>
<dbReference type="GO" id="GO:0008311">
    <property type="term" value="F:double-stranded DNA 3'-5' DNA exonuclease activity"/>
    <property type="evidence" value="ECO:0007669"/>
    <property type="project" value="InterPro"/>
</dbReference>
<evidence type="ECO:0000313" key="3">
    <source>
        <dbReference type="Proteomes" id="UP000195321"/>
    </source>
</evidence>
<gene>
    <name evidence="2" type="ORF">BW425_21240</name>
</gene>
<dbReference type="Pfam" id="PF03372">
    <property type="entry name" value="Exo_endo_phos"/>
    <property type="match status" value="1"/>
</dbReference>
<dbReference type="InterPro" id="IPR005135">
    <property type="entry name" value="Endo/exonuclease/phosphatase"/>
</dbReference>
<keyword evidence="2" id="KW-0378">Hydrolase</keyword>
<sequence length="248" mass="28730">MRGRIPLKILTWNIRQGGSEKRIPQIAEQLQKHAPDVLVVTEYWEGKKGDRLQELLRDAGYVYMKTSGGQFKKNSILVASLHQFEVVPSFYKREMNKERWLEIKLVKQGLHVVAVHIPTNNHNPQEKLDFWKEVNVFAREHSNTKSIIIGDFNTGLPEDAQGAPFYSAEYMKELIDLGWRDVWRHTHGSFAGYSWYSTKGNGFRIDHAFVSPSLKDAILEGYFSHRERLLGYSDHSVLVVEFLLEDNK</sequence>
<dbReference type="InterPro" id="IPR037493">
    <property type="entry name" value="ExoIII-like"/>
</dbReference>
<evidence type="ECO:0000313" key="2">
    <source>
        <dbReference type="EMBL" id="OUM46922.1"/>
    </source>
</evidence>
<reference evidence="2 3" key="1">
    <citation type="submission" date="2017-02" db="EMBL/GenBank/DDBJ databases">
        <title>Bacillus pseudomycoides isolate FSL K6-0042.</title>
        <authorList>
            <person name="Kovac J."/>
        </authorList>
    </citation>
    <scope>NUCLEOTIDE SEQUENCE [LARGE SCALE GENOMIC DNA]</scope>
    <source>
        <strain evidence="2 3">FSL K6-0042</strain>
    </source>
</reference>
<keyword evidence="2" id="KW-0540">Nuclease</keyword>
<accession>A0A1Y3MH37</accession>
<evidence type="ECO:0000259" key="1">
    <source>
        <dbReference type="Pfam" id="PF03372"/>
    </source>
</evidence>
<dbReference type="EMBL" id="MWPX01000032">
    <property type="protein sequence ID" value="OUM46922.1"/>
    <property type="molecule type" value="Genomic_DNA"/>
</dbReference>
<comment type="caution">
    <text evidence="2">The sequence shown here is derived from an EMBL/GenBank/DDBJ whole genome shotgun (WGS) entry which is preliminary data.</text>
</comment>